<sequence length="153" mass="15983">MIKLIIAIATFLILSYTVSNPISGQNEENTQKTNQDSMCISGDSTSLSCNTLSSSSVGASNSGETDQVSFSLVGKTYSITGETDTGIGEASSIAECNSGDSVLSGGFLFNNLGTPEYVTLSRAEGTSSWISEIQGDSGIRFQVTAYALCFDNP</sequence>
<dbReference type="Proteomes" id="UP000058925">
    <property type="component" value="Chromosome"/>
</dbReference>
<keyword evidence="2" id="KW-1185">Reference proteome</keyword>
<evidence type="ECO:0000313" key="2">
    <source>
        <dbReference type="Proteomes" id="UP000058925"/>
    </source>
</evidence>
<evidence type="ECO:0000313" key="1">
    <source>
        <dbReference type="EMBL" id="ALI37235.1"/>
    </source>
</evidence>
<organism evidence="1 2">
    <name type="scientific">Candidatus Nitrosocosmicus oleophilus</name>
    <dbReference type="NCBI Taxonomy" id="1353260"/>
    <lineage>
        <taxon>Archaea</taxon>
        <taxon>Nitrososphaerota</taxon>
        <taxon>Nitrososphaeria</taxon>
        <taxon>Nitrososphaerales</taxon>
        <taxon>Nitrososphaeraceae</taxon>
        <taxon>Candidatus Nitrosocosmicus</taxon>
    </lineage>
</organism>
<dbReference type="GeneID" id="60422915"/>
<gene>
    <name evidence="1" type="ORF">NMY3_03048</name>
</gene>
<proteinExistence type="predicted"/>
<name>A0A654M196_9ARCH</name>
<dbReference type="KEGG" id="taa:NMY3_03048"/>
<protein>
    <submittedName>
        <fullName evidence="1">Uncharacterized protein</fullName>
    </submittedName>
</protein>
<dbReference type="RefSeq" id="WP_231100083.1">
    <property type="nucleotide sequence ID" value="NZ_CP012850.1"/>
</dbReference>
<dbReference type="EMBL" id="CP012850">
    <property type="protein sequence ID" value="ALI37235.1"/>
    <property type="molecule type" value="Genomic_DNA"/>
</dbReference>
<accession>A0A654M196</accession>
<reference evidence="2" key="1">
    <citation type="submission" date="2015-10" db="EMBL/GenBank/DDBJ databases">
        <title>Niche specialization of a soil ammonia-oxidizing archaeon, Candidatus Nitrosocosmicus oleophilus.</title>
        <authorList>
            <person name="Jung M.-Y."/>
            <person name="Rhee S.-K."/>
        </authorList>
    </citation>
    <scope>NUCLEOTIDE SEQUENCE [LARGE SCALE GENOMIC DNA]</scope>
    <source>
        <strain evidence="2">MY3</strain>
    </source>
</reference>
<dbReference type="AlphaFoldDB" id="A0A654M196"/>